<evidence type="ECO:0000256" key="1">
    <source>
        <dbReference type="ARBA" id="ARBA00022729"/>
    </source>
</evidence>
<dbReference type="EnsemblMetazoa" id="XM_038197289.1">
    <property type="protein sequence ID" value="XP_038053217.1"/>
    <property type="gene ID" value="LOC119725738"/>
</dbReference>
<keyword evidence="1" id="KW-0732">Signal</keyword>
<dbReference type="Proteomes" id="UP000887568">
    <property type="component" value="Unplaced"/>
</dbReference>
<protein>
    <recommendedName>
        <fullName evidence="5">Snake toxin/toxin-like domain-containing protein</fullName>
    </recommendedName>
</protein>
<keyword evidence="2" id="KW-0472">Membrane</keyword>
<name>A0A913ZN47_PATMI</name>
<dbReference type="OrthoDB" id="10011411at2759"/>
<dbReference type="AlphaFoldDB" id="A0A913ZN47"/>
<evidence type="ECO:0000256" key="2">
    <source>
        <dbReference type="SAM" id="Phobius"/>
    </source>
</evidence>
<keyword evidence="4" id="KW-1185">Reference proteome</keyword>
<evidence type="ECO:0008006" key="5">
    <source>
        <dbReference type="Google" id="ProtNLM"/>
    </source>
</evidence>
<reference evidence="3" key="1">
    <citation type="submission" date="2022-11" db="UniProtKB">
        <authorList>
            <consortium name="EnsemblMetazoa"/>
        </authorList>
    </citation>
    <scope>IDENTIFICATION</scope>
</reference>
<organism evidence="3 4">
    <name type="scientific">Patiria miniata</name>
    <name type="common">Bat star</name>
    <name type="synonym">Asterina miniata</name>
    <dbReference type="NCBI Taxonomy" id="46514"/>
    <lineage>
        <taxon>Eukaryota</taxon>
        <taxon>Metazoa</taxon>
        <taxon>Echinodermata</taxon>
        <taxon>Eleutherozoa</taxon>
        <taxon>Asterozoa</taxon>
        <taxon>Asteroidea</taxon>
        <taxon>Valvatacea</taxon>
        <taxon>Valvatida</taxon>
        <taxon>Asterinidae</taxon>
        <taxon>Patiria</taxon>
    </lineage>
</organism>
<dbReference type="OMA" id="TFAVECY"/>
<evidence type="ECO:0000313" key="3">
    <source>
        <dbReference type="EnsemblMetazoa" id="XP_038053218.1"/>
    </source>
</evidence>
<dbReference type="EnsemblMetazoa" id="XM_038197290.1">
    <property type="protein sequence ID" value="XP_038053218.1"/>
    <property type="gene ID" value="LOC119725738"/>
</dbReference>
<dbReference type="InterPro" id="IPR050975">
    <property type="entry name" value="Sleep_regulator"/>
</dbReference>
<sequence length="161" mass="16748">MTSQSSRARKLSIVKMVSAARNLTTPSPVLNQVRMKVALCALLFLGVLGTTLALECYSCSYTNLVSETGDKNCADPFKATGISKSTCSGKCYKTITKNNGETTSVNRACSALCVAADCTSVLGIEVCATCCEGDLCNGAGPVTFSLVAMVAMVASAWAFSQ</sequence>
<dbReference type="RefSeq" id="XP_038053218.1">
    <property type="nucleotide sequence ID" value="XM_038197290.1"/>
</dbReference>
<keyword evidence="2" id="KW-0812">Transmembrane</keyword>
<feature type="transmembrane region" description="Helical" evidence="2">
    <location>
        <begin position="139"/>
        <end position="159"/>
    </location>
</feature>
<dbReference type="GeneID" id="119725738"/>
<keyword evidence="2" id="KW-1133">Transmembrane helix</keyword>
<proteinExistence type="predicted"/>
<dbReference type="RefSeq" id="XP_038053217.1">
    <property type="nucleotide sequence ID" value="XM_038197289.1"/>
</dbReference>
<accession>A0A913ZN47</accession>
<dbReference type="PANTHER" id="PTHR33562">
    <property type="entry name" value="ATILLA, ISOFORM B-RELATED-RELATED"/>
    <property type="match status" value="1"/>
</dbReference>
<evidence type="ECO:0000313" key="4">
    <source>
        <dbReference type="Proteomes" id="UP000887568"/>
    </source>
</evidence>